<accession>A0A437M3H8</accession>
<comment type="caution">
    <text evidence="3">The sequence shown here is derived from an EMBL/GenBank/DDBJ whole genome shotgun (WGS) entry which is preliminary data.</text>
</comment>
<dbReference type="PANTHER" id="PTHR42928:SF5">
    <property type="entry name" value="BLR1237 PROTEIN"/>
    <property type="match status" value="1"/>
</dbReference>
<dbReference type="PIRSF" id="PIRSF017082">
    <property type="entry name" value="YflP"/>
    <property type="match status" value="1"/>
</dbReference>
<feature type="signal peptide" evidence="2">
    <location>
        <begin position="1"/>
        <end position="21"/>
    </location>
</feature>
<organism evidence="3 4">
    <name type="scientific">Rhodovarius crocodyli</name>
    <dbReference type="NCBI Taxonomy" id="1979269"/>
    <lineage>
        <taxon>Bacteria</taxon>
        <taxon>Pseudomonadati</taxon>
        <taxon>Pseudomonadota</taxon>
        <taxon>Alphaproteobacteria</taxon>
        <taxon>Acetobacterales</taxon>
        <taxon>Roseomonadaceae</taxon>
        <taxon>Rhodovarius</taxon>
    </lineage>
</organism>
<keyword evidence="4" id="KW-1185">Reference proteome</keyword>
<dbReference type="CDD" id="cd07012">
    <property type="entry name" value="PBP2_Bug_TTT"/>
    <property type="match status" value="1"/>
</dbReference>
<proteinExistence type="inferred from homology"/>
<evidence type="ECO:0000313" key="4">
    <source>
        <dbReference type="Proteomes" id="UP000282957"/>
    </source>
</evidence>
<dbReference type="RefSeq" id="WP_127789056.1">
    <property type="nucleotide sequence ID" value="NZ_SACL01000007.1"/>
</dbReference>
<dbReference type="AlphaFoldDB" id="A0A437M3H8"/>
<feature type="chain" id="PRO_5019075125" evidence="2">
    <location>
        <begin position="22"/>
        <end position="320"/>
    </location>
</feature>
<evidence type="ECO:0000256" key="1">
    <source>
        <dbReference type="ARBA" id="ARBA00006987"/>
    </source>
</evidence>
<keyword evidence="2" id="KW-0732">Signal</keyword>
<dbReference type="OrthoDB" id="7254629at2"/>
<dbReference type="EMBL" id="SACL01000007">
    <property type="protein sequence ID" value="RVT92202.1"/>
    <property type="molecule type" value="Genomic_DNA"/>
</dbReference>
<dbReference type="Gene3D" id="3.40.190.150">
    <property type="entry name" value="Bordetella uptake gene, domain 1"/>
    <property type="match status" value="1"/>
</dbReference>
<protein>
    <submittedName>
        <fullName evidence="3">Tripartite tricarboxylate transporter substrate binding protein</fullName>
    </submittedName>
</protein>
<evidence type="ECO:0000313" key="3">
    <source>
        <dbReference type="EMBL" id="RVT92202.1"/>
    </source>
</evidence>
<dbReference type="Proteomes" id="UP000282957">
    <property type="component" value="Unassembled WGS sequence"/>
</dbReference>
<gene>
    <name evidence="3" type="ORF">EOD42_18475</name>
</gene>
<dbReference type="InterPro" id="IPR005064">
    <property type="entry name" value="BUG"/>
</dbReference>
<dbReference type="Pfam" id="PF03401">
    <property type="entry name" value="TctC"/>
    <property type="match status" value="1"/>
</dbReference>
<name>A0A437M3H8_9PROT</name>
<dbReference type="PANTHER" id="PTHR42928">
    <property type="entry name" value="TRICARBOXYLATE-BINDING PROTEIN"/>
    <property type="match status" value="1"/>
</dbReference>
<reference evidence="3 4" key="1">
    <citation type="submission" date="2019-01" db="EMBL/GenBank/DDBJ databases">
        <authorList>
            <person name="Chen W.-M."/>
        </authorList>
    </citation>
    <scope>NUCLEOTIDE SEQUENCE [LARGE SCALE GENOMIC DNA]</scope>
    <source>
        <strain evidence="3 4">CCP-6</strain>
    </source>
</reference>
<dbReference type="Gene3D" id="3.40.190.10">
    <property type="entry name" value="Periplasmic binding protein-like II"/>
    <property type="match status" value="1"/>
</dbReference>
<dbReference type="InterPro" id="IPR042100">
    <property type="entry name" value="Bug_dom1"/>
</dbReference>
<evidence type="ECO:0000256" key="2">
    <source>
        <dbReference type="SAM" id="SignalP"/>
    </source>
</evidence>
<sequence>MQQISRRAVLAGTVLAAPALAQESWPSRPIRCIVPLPPGGGTDAVARLAMRRLSEALGQPVVIENRPGAGGTVGSEAVARAAPDGYTLGLATTSSHPVAPVLRRDVPYNPVSSFSAITLLGNTPYVLVGGSAAGADDLNGFLARVRANPGQINFASVGVSTLGYLLTRQLELLTGTQMGHVPYRGSSQVYPDLMNGTVAVLLDNPPGSSALVADGKLKAFALTRPSALMPNVPTFESLGVRGFDAAFWYGLVAPAGLPEAIATRIQQALAGAFLSGPGLAEMRAMDVIPAMITPAAFARTIAEDAERWSALARQLNIQPE</sequence>
<comment type="similarity">
    <text evidence="1">Belongs to the UPF0065 (bug) family.</text>
</comment>